<dbReference type="Proteomes" id="UP000241595">
    <property type="component" value="Unassembled WGS sequence"/>
</dbReference>
<dbReference type="AlphaFoldDB" id="A0A2U3NFY3"/>
<evidence type="ECO:0000313" key="2">
    <source>
        <dbReference type="Proteomes" id="UP000241595"/>
    </source>
</evidence>
<keyword evidence="2" id="KW-1185">Reference proteome</keyword>
<reference evidence="1 2" key="1">
    <citation type="submission" date="2017-01" db="EMBL/GenBank/DDBJ databases">
        <authorList>
            <consortium name="Urmite Genomes"/>
        </authorList>
    </citation>
    <scope>NUCLEOTIDE SEQUENCE [LARGE SCALE GENOMIC DNA]</scope>
    <source>
        <strain evidence="1 2">AB308</strain>
    </source>
</reference>
<accession>A0A2U3NFY3</accession>
<proteinExistence type="predicted"/>
<name>A0A2U3NFY3_9MYCO</name>
<dbReference type="STRING" id="1841859.GCA_900157385_03904"/>
<evidence type="ECO:0000313" key="1">
    <source>
        <dbReference type="EMBL" id="SPM30400.1"/>
    </source>
</evidence>
<dbReference type="RefSeq" id="WP_066916167.1">
    <property type="nucleotide sequence ID" value="NZ_LT717701.1"/>
</dbReference>
<organism evidence="1 2">
    <name type="scientific">Mycobacterium terramassiliense</name>
    <dbReference type="NCBI Taxonomy" id="1841859"/>
    <lineage>
        <taxon>Bacteria</taxon>
        <taxon>Bacillati</taxon>
        <taxon>Actinomycetota</taxon>
        <taxon>Actinomycetes</taxon>
        <taxon>Mycobacteriales</taxon>
        <taxon>Mycobacteriaceae</taxon>
        <taxon>Mycobacterium</taxon>
    </lineage>
</organism>
<dbReference type="OrthoDB" id="9840230at2"/>
<sequence>MQEPPRTERYARSKWTGLAILSSFASHSATWTTDLLSISSKIIFDFKQFYFHFQAITACDQELFTYKRLMPIRIAHGSAL</sequence>
<dbReference type="EMBL" id="FTRV01000015">
    <property type="protein sequence ID" value="SPM30400.1"/>
    <property type="molecule type" value="Genomic_DNA"/>
</dbReference>
<protein>
    <submittedName>
        <fullName evidence="1">Mycobacterium terramassiliense ORFan</fullName>
    </submittedName>
</protein>
<gene>
    <name evidence="1" type="ORF">MTAB308_3903</name>
</gene>